<evidence type="ECO:0000259" key="2">
    <source>
        <dbReference type="Pfam" id="PF12158"/>
    </source>
</evidence>
<name>A0ABP4Y7L1_9ACTN</name>
<keyword evidence="1" id="KW-0812">Transmembrane</keyword>
<evidence type="ECO:0000313" key="4">
    <source>
        <dbReference type="Proteomes" id="UP001500218"/>
    </source>
</evidence>
<dbReference type="InterPro" id="IPR021994">
    <property type="entry name" value="DUF3592"/>
</dbReference>
<dbReference type="RefSeq" id="WP_344130515.1">
    <property type="nucleotide sequence ID" value="NZ_BAAALT010000073.1"/>
</dbReference>
<comment type="caution">
    <text evidence="3">The sequence shown here is derived from an EMBL/GenBank/DDBJ whole genome shotgun (WGS) entry which is preliminary data.</text>
</comment>
<dbReference type="Proteomes" id="UP001500218">
    <property type="component" value="Unassembled WGS sequence"/>
</dbReference>
<reference evidence="4" key="1">
    <citation type="journal article" date="2019" name="Int. J. Syst. Evol. Microbiol.">
        <title>The Global Catalogue of Microorganisms (GCM) 10K type strain sequencing project: providing services to taxonomists for standard genome sequencing and annotation.</title>
        <authorList>
            <consortium name="The Broad Institute Genomics Platform"/>
            <consortium name="The Broad Institute Genome Sequencing Center for Infectious Disease"/>
            <person name="Wu L."/>
            <person name="Ma J."/>
        </authorList>
    </citation>
    <scope>NUCLEOTIDE SEQUENCE [LARGE SCALE GENOMIC DNA]</scope>
    <source>
        <strain evidence="4">JCM 13250</strain>
    </source>
</reference>
<keyword evidence="1" id="KW-0472">Membrane</keyword>
<proteinExistence type="predicted"/>
<feature type="domain" description="DUF3592" evidence="2">
    <location>
        <begin position="48"/>
        <end position="119"/>
    </location>
</feature>
<dbReference type="EMBL" id="BAAALT010000073">
    <property type="protein sequence ID" value="GAA1804102.1"/>
    <property type="molecule type" value="Genomic_DNA"/>
</dbReference>
<protein>
    <recommendedName>
        <fullName evidence="2">DUF3592 domain-containing protein</fullName>
    </recommendedName>
</protein>
<gene>
    <name evidence="3" type="ORF">GCM10009682_27310</name>
</gene>
<feature type="transmembrane region" description="Helical" evidence="1">
    <location>
        <begin position="127"/>
        <end position="154"/>
    </location>
</feature>
<organism evidence="3 4">
    <name type="scientific">Luedemannella flava</name>
    <dbReference type="NCBI Taxonomy" id="349316"/>
    <lineage>
        <taxon>Bacteria</taxon>
        <taxon>Bacillati</taxon>
        <taxon>Actinomycetota</taxon>
        <taxon>Actinomycetes</taxon>
        <taxon>Micromonosporales</taxon>
        <taxon>Micromonosporaceae</taxon>
        <taxon>Luedemannella</taxon>
    </lineage>
</organism>
<evidence type="ECO:0000313" key="3">
    <source>
        <dbReference type="EMBL" id="GAA1804102.1"/>
    </source>
</evidence>
<feature type="transmembrane region" description="Helical" evidence="1">
    <location>
        <begin position="6"/>
        <end position="33"/>
    </location>
</feature>
<evidence type="ECO:0000256" key="1">
    <source>
        <dbReference type="SAM" id="Phobius"/>
    </source>
</evidence>
<accession>A0ABP4Y7L1</accession>
<sequence length="179" mass="18321">MSMGFGGAVVGFILCGGGLMALGGLALAGWGVWRTARSRRLAADGRTATGVIVDNQVTSHSGEHGASLTFAPVIEYRTELGQQVTAVGPVGLRRSFIKGTQVQVRYDPAKPEQIELLSGPGRGSGGVVAIVIGLLMAVAAVVFLSFVIAMAAAATGPGVPQFELDPDPGYTEPWGEPTG</sequence>
<keyword evidence="1" id="KW-1133">Transmembrane helix</keyword>
<dbReference type="Pfam" id="PF12158">
    <property type="entry name" value="DUF3592"/>
    <property type="match status" value="1"/>
</dbReference>
<keyword evidence="4" id="KW-1185">Reference proteome</keyword>